<feature type="region of interest" description="Disordered" evidence="1">
    <location>
        <begin position="410"/>
        <end position="465"/>
    </location>
</feature>
<reference evidence="2" key="2">
    <citation type="submission" date="2023-01" db="EMBL/GenBank/DDBJ databases">
        <authorList>
            <person name="Petersen C."/>
        </authorList>
    </citation>
    <scope>NUCLEOTIDE SEQUENCE</scope>
    <source>
        <strain evidence="2">IBT 17514</strain>
    </source>
</reference>
<feature type="compositionally biased region" description="Low complexity" evidence="1">
    <location>
        <begin position="311"/>
        <end position="323"/>
    </location>
</feature>
<feature type="region of interest" description="Disordered" evidence="1">
    <location>
        <begin position="362"/>
        <end position="390"/>
    </location>
</feature>
<feature type="compositionally biased region" description="Basic and acidic residues" evidence="1">
    <location>
        <begin position="430"/>
        <end position="448"/>
    </location>
</feature>
<accession>A0AAD6HB69</accession>
<organism evidence="2 3">
    <name type="scientific">Penicillium malachiteum</name>
    <dbReference type="NCBI Taxonomy" id="1324776"/>
    <lineage>
        <taxon>Eukaryota</taxon>
        <taxon>Fungi</taxon>
        <taxon>Dikarya</taxon>
        <taxon>Ascomycota</taxon>
        <taxon>Pezizomycotina</taxon>
        <taxon>Eurotiomycetes</taxon>
        <taxon>Eurotiomycetidae</taxon>
        <taxon>Eurotiales</taxon>
        <taxon>Aspergillaceae</taxon>
        <taxon>Penicillium</taxon>
    </lineage>
</organism>
<protein>
    <submittedName>
        <fullName evidence="2">Uncharacterized protein</fullName>
    </submittedName>
</protein>
<feature type="compositionally biased region" description="Polar residues" evidence="1">
    <location>
        <begin position="175"/>
        <end position="187"/>
    </location>
</feature>
<feature type="compositionally biased region" description="Basic and acidic residues" evidence="1">
    <location>
        <begin position="297"/>
        <end position="308"/>
    </location>
</feature>
<proteinExistence type="predicted"/>
<feature type="region of interest" description="Disordered" evidence="1">
    <location>
        <begin position="175"/>
        <end position="195"/>
    </location>
</feature>
<feature type="compositionally biased region" description="Polar residues" evidence="1">
    <location>
        <begin position="94"/>
        <end position="103"/>
    </location>
</feature>
<dbReference type="EMBL" id="JAQJAN010000020">
    <property type="protein sequence ID" value="KAJ5703801.1"/>
    <property type="molecule type" value="Genomic_DNA"/>
</dbReference>
<evidence type="ECO:0000256" key="1">
    <source>
        <dbReference type="SAM" id="MobiDB-lite"/>
    </source>
</evidence>
<evidence type="ECO:0000313" key="3">
    <source>
        <dbReference type="Proteomes" id="UP001215712"/>
    </source>
</evidence>
<feature type="region of interest" description="Disordered" evidence="1">
    <location>
        <begin position="83"/>
        <end position="103"/>
    </location>
</feature>
<evidence type="ECO:0000313" key="2">
    <source>
        <dbReference type="EMBL" id="KAJ5703801.1"/>
    </source>
</evidence>
<keyword evidence="3" id="KW-1185">Reference proteome</keyword>
<dbReference type="Proteomes" id="UP001215712">
    <property type="component" value="Unassembled WGS sequence"/>
</dbReference>
<comment type="caution">
    <text evidence="2">The sequence shown here is derived from an EMBL/GenBank/DDBJ whole genome shotgun (WGS) entry which is preliminary data.</text>
</comment>
<name>A0AAD6HB69_9EURO</name>
<gene>
    <name evidence="2" type="ORF">N7493_010939</name>
</gene>
<reference evidence="2" key="1">
    <citation type="journal article" date="2023" name="IMA Fungus">
        <title>Comparative genomic study of the Penicillium genus elucidates a diverse pangenome and 15 lateral gene transfer events.</title>
        <authorList>
            <person name="Petersen C."/>
            <person name="Sorensen T."/>
            <person name="Nielsen M.R."/>
            <person name="Sondergaard T.E."/>
            <person name="Sorensen J.L."/>
            <person name="Fitzpatrick D.A."/>
            <person name="Frisvad J.C."/>
            <person name="Nielsen K.L."/>
        </authorList>
    </citation>
    <scope>NUCLEOTIDE SEQUENCE</scope>
    <source>
        <strain evidence="2">IBT 17514</strain>
    </source>
</reference>
<feature type="compositionally biased region" description="Basic residues" evidence="1">
    <location>
        <begin position="368"/>
        <end position="390"/>
    </location>
</feature>
<sequence>MQSMQYHPGYSSFARQPRPRFCLFRPDGGCAPLIPLDELPAWLQVGNWSPDMYMGLQPVTLSFIPREGEYDVICSHCSSTVDSTHQSTSERNEGSQSPNSAVSQTRSCPAALCSPATELDASSTSAAIPMGFPMPMPGQPPFTASLQFPFIGFYGLNMPVMASQSFGPFTAPQKTSTSVASCASSPNHAPPEPTTALEQIPAVQPENPAIPVSSICSADHPDLNLDSAEPPDVKDRMVEATTSTAGLSDRMKVAAAIATSLCSMAEGSVASEISLTAAVEQLKRRLSKQYSLARKNSLHDRKRSDMKSPKGKVSGSKSPGSNKCEQKWPVTKDFDPKDWDIDWPGETKEYELEIERAMSKSNSLHSSSRVHKVHSAVRRHAKFHRRRRRADKPKDANLVIPIDVIDEAMLAEKEPKPEQPNSSTKRRERRERLADRLVHGNKDADPKSRYWHMMAPNRHDNMRHK</sequence>
<feature type="region of interest" description="Disordered" evidence="1">
    <location>
        <begin position="290"/>
        <end position="329"/>
    </location>
</feature>
<dbReference type="AlphaFoldDB" id="A0AAD6HB69"/>